<reference evidence="2 3" key="2">
    <citation type="submission" date="2016-10" db="EMBL/GenBank/DDBJ databases">
        <authorList>
            <person name="Varghese N."/>
            <person name="Submissions S."/>
        </authorList>
    </citation>
    <scope>NUCLEOTIDE SEQUENCE [LARGE SCALE GENOMIC DNA]</scope>
    <source>
        <strain evidence="2 3">DSM 24802</strain>
    </source>
</reference>
<dbReference type="Gene3D" id="3.40.50.11660">
    <property type="entry name" value="Glycosyl transferase family 10, C-terminal domain"/>
    <property type="match status" value="1"/>
</dbReference>
<evidence type="ECO:0000313" key="3">
    <source>
        <dbReference type="Proteomes" id="UP000199541"/>
    </source>
</evidence>
<gene>
    <name evidence="1" type="ORF">GCM10008024_19540</name>
    <name evidence="2" type="ORF">SAMN05444006_10910</name>
</gene>
<dbReference type="EMBL" id="BNAB01000008">
    <property type="protein sequence ID" value="GHE01938.1"/>
    <property type="molecule type" value="Genomic_DNA"/>
</dbReference>
<dbReference type="InterPro" id="IPR038577">
    <property type="entry name" value="GT10-like_C_sf"/>
</dbReference>
<protein>
    <submittedName>
        <fullName evidence="2">Glycosyltransferase family 10 (Fucosyltransferase) C-term</fullName>
    </submittedName>
</protein>
<evidence type="ECO:0000313" key="2">
    <source>
        <dbReference type="EMBL" id="SDX02134.1"/>
    </source>
</evidence>
<dbReference type="AlphaFoldDB" id="A0AAN4URK9"/>
<proteinExistence type="predicted"/>
<dbReference type="Proteomes" id="UP000634647">
    <property type="component" value="Unassembled WGS sequence"/>
</dbReference>
<accession>A0AAN4URK9</accession>
<evidence type="ECO:0000313" key="1">
    <source>
        <dbReference type="EMBL" id="GHE01938.1"/>
    </source>
</evidence>
<reference evidence="1" key="1">
    <citation type="journal article" date="2014" name="Int. J. Syst. Evol. Microbiol.">
        <title>Complete genome sequence of Corynebacterium casei LMG S-19264T (=DSM 44701T), isolated from a smear-ripened cheese.</title>
        <authorList>
            <consortium name="US DOE Joint Genome Institute (JGI-PGF)"/>
            <person name="Walter F."/>
            <person name="Albersmeier A."/>
            <person name="Kalinowski J."/>
            <person name="Ruckert C."/>
        </authorList>
    </citation>
    <scope>NUCLEOTIDE SEQUENCE</scope>
    <source>
        <strain evidence="1">CGMCC 1.10859</strain>
    </source>
</reference>
<dbReference type="EMBL" id="FNOB01000009">
    <property type="protein sequence ID" value="SDX02134.1"/>
    <property type="molecule type" value="Genomic_DNA"/>
</dbReference>
<evidence type="ECO:0000313" key="4">
    <source>
        <dbReference type="Proteomes" id="UP000634647"/>
    </source>
</evidence>
<name>A0AAN4URK9_9RHOB</name>
<reference evidence="1" key="3">
    <citation type="submission" date="2023-06" db="EMBL/GenBank/DDBJ databases">
        <authorList>
            <person name="Sun Q."/>
            <person name="Zhou Y."/>
        </authorList>
    </citation>
    <scope>NUCLEOTIDE SEQUENCE</scope>
    <source>
        <strain evidence="1">CGMCC 1.10859</strain>
    </source>
</reference>
<dbReference type="SUPFAM" id="SSF53756">
    <property type="entry name" value="UDP-Glycosyltransferase/glycogen phosphorylase"/>
    <property type="match status" value="1"/>
</dbReference>
<dbReference type="Proteomes" id="UP000199541">
    <property type="component" value="Unassembled WGS sequence"/>
</dbReference>
<sequence length="293" mass="32274">MGMTAAPDETAIAILPYGVKPGRALAAMPLDRLNWPLGRPARLVAGRVRDLGPRDHLLLYPSGRLWLPFAAPGVKARLSLMIVEPEALHARHMAKARRHHRRFHRILTCNPGLLAAIPNGLDFVFGSTWVPEWRETDLTKTGMLSLIASGKRDLPGHKLRHEMVDWLRAGGGAADVMGGGYVPFERKSEGLAPYRYSLVIENVRERGYFTEKLVDALLCRTLPIYWGAPDIANYFDPAGMILCENRAQMEAAVRAMSEADYNARADALTANQARAAKFADTENRAARAVAGSL</sequence>
<organism evidence="1 4">
    <name type="scientific">Allgaiera indica</name>
    <dbReference type="NCBI Taxonomy" id="765699"/>
    <lineage>
        <taxon>Bacteria</taxon>
        <taxon>Pseudomonadati</taxon>
        <taxon>Pseudomonadota</taxon>
        <taxon>Alphaproteobacteria</taxon>
        <taxon>Rhodobacterales</taxon>
        <taxon>Paracoccaceae</taxon>
        <taxon>Allgaiera</taxon>
    </lineage>
</organism>
<comment type="caution">
    <text evidence="1">The sequence shown here is derived from an EMBL/GenBank/DDBJ whole genome shotgun (WGS) entry which is preliminary data.</text>
</comment>
<keyword evidence="3" id="KW-1185">Reference proteome</keyword>